<feature type="signal peptide" evidence="1">
    <location>
        <begin position="1"/>
        <end position="23"/>
    </location>
</feature>
<comment type="caution">
    <text evidence="2">The sequence shown here is derived from an EMBL/GenBank/DDBJ whole genome shotgun (WGS) entry which is preliminary data.</text>
</comment>
<keyword evidence="1" id="KW-0732">Signal</keyword>
<keyword evidence="3" id="KW-1185">Reference proteome</keyword>
<dbReference type="Gene3D" id="3.30.110.170">
    <property type="entry name" value="Protein of unknown function (DUF541), domain 1"/>
    <property type="match status" value="1"/>
</dbReference>
<dbReference type="InterPro" id="IPR007497">
    <property type="entry name" value="SIMPL/DUF541"/>
</dbReference>
<evidence type="ECO:0000313" key="2">
    <source>
        <dbReference type="EMBL" id="MCD2515467.1"/>
    </source>
</evidence>
<dbReference type="Proteomes" id="UP001179361">
    <property type="component" value="Unassembled WGS sequence"/>
</dbReference>
<dbReference type="PANTHER" id="PTHR34387">
    <property type="entry name" value="SLR1258 PROTEIN"/>
    <property type="match status" value="1"/>
</dbReference>
<sequence>MLKQFAVAVFLSAAALAAAPILAADLPSHPFIHVNASAEFYVMPDLGEIDIDIVSLDTDPDTAWKEVNDGLETVRALFVQHGVAMDDILVQDIVRRPRKVEVLPEGQPLPMDTRVSIHLTVRDLGQWTPLLRSLLVMKNIESLAVSFNRSDRGKIEDDLLEEALGKAKLKAQKIAKGVGARLGAAAGVSVGALKNLSNAMGMSSDPFARNVGERRASPKGSEMALVQAMRLGQAVDVIYRIGNAGR</sequence>
<organism evidence="2 3">
    <name type="scientific">Massilia phyllostachyos</name>
    <dbReference type="NCBI Taxonomy" id="2898585"/>
    <lineage>
        <taxon>Bacteria</taxon>
        <taxon>Pseudomonadati</taxon>
        <taxon>Pseudomonadota</taxon>
        <taxon>Betaproteobacteria</taxon>
        <taxon>Burkholderiales</taxon>
        <taxon>Oxalobacteraceae</taxon>
        <taxon>Telluria group</taxon>
        <taxon>Massilia</taxon>
    </lineage>
</organism>
<evidence type="ECO:0000256" key="1">
    <source>
        <dbReference type="SAM" id="SignalP"/>
    </source>
</evidence>
<name>A0ABS8Q301_9BURK</name>
<feature type="chain" id="PRO_5045483248" evidence="1">
    <location>
        <begin position="24"/>
        <end position="246"/>
    </location>
</feature>
<dbReference type="PANTHER" id="PTHR34387:SF1">
    <property type="entry name" value="PERIPLASMIC IMMUNOGENIC PROTEIN"/>
    <property type="match status" value="1"/>
</dbReference>
<protein>
    <submittedName>
        <fullName evidence="2">SIMPL domain-containing protein</fullName>
    </submittedName>
</protein>
<reference evidence="2" key="1">
    <citation type="submission" date="2021-11" db="EMBL/GenBank/DDBJ databases">
        <title>The complete genome of Massilia sp sp. G4R7.</title>
        <authorList>
            <person name="Liu L."/>
            <person name="Yue J."/>
            <person name="Yuan J."/>
            <person name="Yang F."/>
            <person name="Li L."/>
        </authorList>
    </citation>
    <scope>NUCLEOTIDE SEQUENCE</scope>
    <source>
        <strain evidence="2">G4R7</strain>
    </source>
</reference>
<proteinExistence type="predicted"/>
<dbReference type="EMBL" id="JAJNOC010000001">
    <property type="protein sequence ID" value="MCD2515467.1"/>
    <property type="molecule type" value="Genomic_DNA"/>
</dbReference>
<dbReference type="InterPro" id="IPR052022">
    <property type="entry name" value="26kDa_periplasmic_antigen"/>
</dbReference>
<gene>
    <name evidence="2" type="ORF">LQ564_03975</name>
</gene>
<dbReference type="Pfam" id="PF04402">
    <property type="entry name" value="SIMPL"/>
    <property type="match status" value="1"/>
</dbReference>
<evidence type="ECO:0000313" key="3">
    <source>
        <dbReference type="Proteomes" id="UP001179361"/>
    </source>
</evidence>
<dbReference type="Gene3D" id="3.30.70.2970">
    <property type="entry name" value="Protein of unknown function (DUF541), domain 2"/>
    <property type="match status" value="1"/>
</dbReference>
<accession>A0ABS8Q301</accession>
<dbReference type="RefSeq" id="WP_231056774.1">
    <property type="nucleotide sequence ID" value="NZ_JAJNOC010000001.1"/>
</dbReference>